<evidence type="ECO:0000313" key="3">
    <source>
        <dbReference type="EMBL" id="MCD2194887.1"/>
    </source>
</evidence>
<evidence type="ECO:0000256" key="1">
    <source>
        <dbReference type="SAM" id="MobiDB-lite"/>
    </source>
</evidence>
<feature type="compositionally biased region" description="Acidic residues" evidence="1">
    <location>
        <begin position="307"/>
        <end position="322"/>
    </location>
</feature>
<keyword evidence="4" id="KW-1185">Reference proteome</keyword>
<evidence type="ECO:0000313" key="4">
    <source>
        <dbReference type="Proteomes" id="UP001199469"/>
    </source>
</evidence>
<dbReference type="SMART" id="SM00507">
    <property type="entry name" value="HNHc"/>
    <property type="match status" value="1"/>
</dbReference>
<dbReference type="RefSeq" id="WP_230735432.1">
    <property type="nucleotide sequence ID" value="NZ_JAJNDB010000003.1"/>
</dbReference>
<gene>
    <name evidence="3" type="ORF">LQ327_16060</name>
</gene>
<dbReference type="EMBL" id="JAJNDB010000003">
    <property type="protein sequence ID" value="MCD2194887.1"/>
    <property type="molecule type" value="Genomic_DNA"/>
</dbReference>
<dbReference type="InterPro" id="IPR003870">
    <property type="entry name" value="DUF222"/>
</dbReference>
<feature type="region of interest" description="Disordered" evidence="1">
    <location>
        <begin position="497"/>
        <end position="518"/>
    </location>
</feature>
<accession>A0ABS8PAD2</accession>
<dbReference type="GO" id="GO:0004519">
    <property type="term" value="F:endonuclease activity"/>
    <property type="evidence" value="ECO:0007669"/>
    <property type="project" value="UniProtKB-KW"/>
</dbReference>
<dbReference type="CDD" id="cd00085">
    <property type="entry name" value="HNHc"/>
    <property type="match status" value="1"/>
</dbReference>
<name>A0ABS8PAD2_9PSEU</name>
<feature type="domain" description="HNH nuclease" evidence="2">
    <location>
        <begin position="421"/>
        <end position="473"/>
    </location>
</feature>
<reference evidence="3 4" key="1">
    <citation type="submission" date="2021-11" db="EMBL/GenBank/DDBJ databases">
        <title>Draft genome sequence of Actinomycetospora sp. SF1 isolated from the rhizosphere soil.</title>
        <authorList>
            <person name="Duangmal K."/>
            <person name="Chantavorakit T."/>
        </authorList>
    </citation>
    <scope>NUCLEOTIDE SEQUENCE [LARGE SCALE GENOMIC DNA]</scope>
    <source>
        <strain evidence="3 4">TBRC 5722</strain>
    </source>
</reference>
<keyword evidence="3" id="KW-0378">Hydrolase</keyword>
<dbReference type="Pfam" id="PF02720">
    <property type="entry name" value="DUF222"/>
    <property type="match status" value="1"/>
</dbReference>
<feature type="region of interest" description="Disordered" evidence="1">
    <location>
        <begin position="254"/>
        <end position="354"/>
    </location>
</feature>
<sequence length="518" mass="55233">MSSSDVDEAMFARARAAMVAAREAEHAVLVAVGELAESGSWAGTGHRSLSRFLSELWRINDGHARRLVRHAAAVLPTVALSGEALGERMPSSAAASGAGEIGDEHLTVLTKAVDAVERIPEITADQVASAEAILGEAARALTPGGLEKAVSRLLETLDQDGAAPDDGTGDTPDEWQLVKRKDGTLTFTGRIHGAADVALLLETVDALSGPAGPDDKRPLAVRRAEALLDLCAHALGCAGFDDLDDAYGKDVDRDDAYDDGAGDDADRDAAATSDSDEPTGTDEAGSRDAESDGTGPTRSAEPRGGEPADDAESDDESDDDEWGDGRLRLVPEPEADPPPDPAPPRRRRAPRLPIPARATLSVTIPLEWLREQRGHMLIDDAPADVAAARRLACDAKIIPAVLGSRGEPLDIGRAAYAVPPAIWRALLLRDRGCAHPGCRRRASRTHAHHIWHWIDDGPTSLENTVLLCRYHHQLVHHGDWQITTIDGRPWFTPPRWVDPERQPIPGGPLLPAARPDAA</sequence>
<proteinExistence type="predicted"/>
<keyword evidence="3" id="KW-0255">Endonuclease</keyword>
<comment type="caution">
    <text evidence="3">The sequence shown here is derived from an EMBL/GenBank/DDBJ whole genome shotgun (WGS) entry which is preliminary data.</text>
</comment>
<evidence type="ECO:0000259" key="2">
    <source>
        <dbReference type="SMART" id="SM00507"/>
    </source>
</evidence>
<dbReference type="Proteomes" id="UP001199469">
    <property type="component" value="Unassembled WGS sequence"/>
</dbReference>
<protein>
    <submittedName>
        <fullName evidence="3">HNH endonuclease</fullName>
    </submittedName>
</protein>
<keyword evidence="3" id="KW-0540">Nuclease</keyword>
<dbReference type="InterPro" id="IPR003615">
    <property type="entry name" value="HNH_nuc"/>
</dbReference>
<organism evidence="3 4">
    <name type="scientific">Actinomycetospora endophytica</name>
    <dbReference type="NCBI Taxonomy" id="2291215"/>
    <lineage>
        <taxon>Bacteria</taxon>
        <taxon>Bacillati</taxon>
        <taxon>Actinomycetota</taxon>
        <taxon>Actinomycetes</taxon>
        <taxon>Pseudonocardiales</taxon>
        <taxon>Pseudonocardiaceae</taxon>
        <taxon>Actinomycetospora</taxon>
    </lineage>
</organism>
<feature type="compositionally biased region" description="Acidic residues" evidence="1">
    <location>
        <begin position="255"/>
        <end position="266"/>
    </location>
</feature>